<dbReference type="PIRSF" id="PIRSF037263">
    <property type="entry name" value="DUF951_bac"/>
    <property type="match status" value="1"/>
</dbReference>
<organism evidence="1 2">
    <name type="scientific">Acetivibrio mesophilus</name>
    <dbReference type="NCBI Taxonomy" id="2487273"/>
    <lineage>
        <taxon>Bacteria</taxon>
        <taxon>Bacillati</taxon>
        <taxon>Bacillota</taxon>
        <taxon>Clostridia</taxon>
        <taxon>Eubacteriales</taxon>
        <taxon>Oscillospiraceae</taxon>
        <taxon>Acetivibrio</taxon>
    </lineage>
</organism>
<evidence type="ECO:0000313" key="2">
    <source>
        <dbReference type="Proteomes" id="UP000289166"/>
    </source>
</evidence>
<evidence type="ECO:0000313" key="1">
    <source>
        <dbReference type="EMBL" id="RXE58057.1"/>
    </source>
</evidence>
<accession>A0A4Q0I2V4</accession>
<dbReference type="Proteomes" id="UP000289166">
    <property type="component" value="Unassembled WGS sequence"/>
</dbReference>
<reference evidence="2" key="1">
    <citation type="submission" date="2018-11" db="EMBL/GenBank/DDBJ databases">
        <title>Genome sequencing of a novel mesophilic and cellulolytic organism within the genus Hungateiclostridium.</title>
        <authorList>
            <person name="Rettenmaier R."/>
            <person name="Liebl W."/>
            <person name="Zverlov V."/>
        </authorList>
    </citation>
    <scope>NUCLEOTIDE SEQUENCE [LARGE SCALE GENOMIC DNA]</scope>
    <source>
        <strain evidence="2">N2K1</strain>
    </source>
</reference>
<keyword evidence="2" id="KW-1185">Reference proteome</keyword>
<dbReference type="AlphaFoldDB" id="A0A4Q0I2V4"/>
<dbReference type="OrthoDB" id="9802710at2"/>
<dbReference type="RefSeq" id="WP_069195484.1">
    <property type="nucleotide sequence ID" value="NZ_RLII01000026.1"/>
</dbReference>
<dbReference type="PANTHER" id="PTHR38455">
    <property type="entry name" value="HYPOTHETICAL CYTOSOLIC PROTEIN"/>
    <property type="match status" value="1"/>
</dbReference>
<dbReference type="PANTHER" id="PTHR38455:SF1">
    <property type="entry name" value="DUF951 DOMAIN-CONTAINING PROTEIN"/>
    <property type="match status" value="1"/>
</dbReference>
<dbReference type="InterPro" id="IPR009296">
    <property type="entry name" value="DUF951"/>
</dbReference>
<proteinExistence type="predicted"/>
<protein>
    <submittedName>
        <fullName evidence="1">DUF951 domain-containing protein</fullName>
    </submittedName>
</protein>
<sequence>MEHKYCIGEIVELKKQHPCGSKQWEITRVGADFKIKCLGCEHQVMLPRPKFEKSVKKIIRTIEENS</sequence>
<name>A0A4Q0I2V4_9FIRM</name>
<dbReference type="Pfam" id="PF06107">
    <property type="entry name" value="DUF951"/>
    <property type="match status" value="1"/>
</dbReference>
<gene>
    <name evidence="1" type="ORF">EFD62_14430</name>
</gene>
<comment type="caution">
    <text evidence="1">The sequence shown here is derived from an EMBL/GenBank/DDBJ whole genome shotgun (WGS) entry which is preliminary data.</text>
</comment>
<dbReference type="EMBL" id="RLII01000026">
    <property type="protein sequence ID" value="RXE58057.1"/>
    <property type="molecule type" value="Genomic_DNA"/>
</dbReference>